<evidence type="ECO:0000256" key="3">
    <source>
        <dbReference type="ARBA" id="ARBA00023163"/>
    </source>
</evidence>
<dbReference type="InterPro" id="IPR029016">
    <property type="entry name" value="GAF-like_dom_sf"/>
</dbReference>
<dbReference type="InterPro" id="IPR036390">
    <property type="entry name" value="WH_DNA-bd_sf"/>
</dbReference>
<sequence>MNNTLTNGLGLLSLVANTGRAHGVTELANMAELPKSHVHRLLQSLVEARYLEKDHQSRYSISVGALRLGRELLRNIPVRRMALPEMMQLVGEVKAALSLAAPFGHEAISIAHITPDGNLRGSMESLGSVLSAHASASGKLFLAYLPEDEVGEVLAQLDYSGGGPNAHRNAESLKAELPQIRARGYSINNLESGANMNSFAVPIHNQDGKVFAALGASAQANELSLKRIAELAPILLESVQRIESTIKEENP</sequence>
<accession>A0A8J3GD13</accession>
<keyword evidence="3" id="KW-0804">Transcription</keyword>
<dbReference type="InterPro" id="IPR014757">
    <property type="entry name" value="Tscrpt_reg_IclR_C"/>
</dbReference>
<comment type="caution">
    <text evidence="6">The sequence shown here is derived from an EMBL/GenBank/DDBJ whole genome shotgun (WGS) entry which is preliminary data.</text>
</comment>
<keyword evidence="1" id="KW-0805">Transcription regulation</keyword>
<dbReference type="PANTHER" id="PTHR30136:SF35">
    <property type="entry name" value="HTH-TYPE TRANSCRIPTIONAL REGULATOR RV1719"/>
    <property type="match status" value="1"/>
</dbReference>
<evidence type="ECO:0000256" key="2">
    <source>
        <dbReference type="ARBA" id="ARBA00023125"/>
    </source>
</evidence>
<keyword evidence="2" id="KW-0238">DNA-binding</keyword>
<dbReference type="Pfam" id="PF09339">
    <property type="entry name" value="HTH_IclR"/>
    <property type="match status" value="1"/>
</dbReference>
<dbReference type="AlphaFoldDB" id="A0A8J3GD13"/>
<evidence type="ECO:0000259" key="4">
    <source>
        <dbReference type="PROSITE" id="PS51077"/>
    </source>
</evidence>
<dbReference type="GO" id="GO:0003700">
    <property type="term" value="F:DNA-binding transcription factor activity"/>
    <property type="evidence" value="ECO:0007669"/>
    <property type="project" value="TreeGrafter"/>
</dbReference>
<gene>
    <name evidence="6" type="ORF">GCM10007047_06130</name>
</gene>
<dbReference type="SUPFAM" id="SSF55781">
    <property type="entry name" value="GAF domain-like"/>
    <property type="match status" value="1"/>
</dbReference>
<dbReference type="PANTHER" id="PTHR30136">
    <property type="entry name" value="HELIX-TURN-HELIX TRANSCRIPTIONAL REGULATOR, ICLR FAMILY"/>
    <property type="match status" value="1"/>
</dbReference>
<dbReference type="SMART" id="SM00346">
    <property type="entry name" value="HTH_ICLR"/>
    <property type="match status" value="1"/>
</dbReference>
<dbReference type="GO" id="GO:0045892">
    <property type="term" value="P:negative regulation of DNA-templated transcription"/>
    <property type="evidence" value="ECO:0007669"/>
    <property type="project" value="TreeGrafter"/>
</dbReference>
<feature type="domain" description="HTH iclR-type" evidence="4">
    <location>
        <begin position="2"/>
        <end position="63"/>
    </location>
</feature>
<evidence type="ECO:0000256" key="1">
    <source>
        <dbReference type="ARBA" id="ARBA00023015"/>
    </source>
</evidence>
<dbReference type="InterPro" id="IPR005471">
    <property type="entry name" value="Tscrpt_reg_IclR_N"/>
</dbReference>
<evidence type="ECO:0000313" key="7">
    <source>
        <dbReference type="Proteomes" id="UP000642829"/>
    </source>
</evidence>
<dbReference type="Gene3D" id="3.30.450.40">
    <property type="match status" value="1"/>
</dbReference>
<dbReference type="Proteomes" id="UP000642829">
    <property type="component" value="Unassembled WGS sequence"/>
</dbReference>
<dbReference type="SUPFAM" id="SSF46785">
    <property type="entry name" value="Winged helix' DNA-binding domain"/>
    <property type="match status" value="1"/>
</dbReference>
<dbReference type="Gene3D" id="1.10.10.10">
    <property type="entry name" value="Winged helix-like DNA-binding domain superfamily/Winged helix DNA-binding domain"/>
    <property type="match status" value="1"/>
</dbReference>
<dbReference type="PROSITE" id="PS51077">
    <property type="entry name" value="HTH_ICLR"/>
    <property type="match status" value="1"/>
</dbReference>
<dbReference type="PROSITE" id="PS51078">
    <property type="entry name" value="ICLR_ED"/>
    <property type="match status" value="1"/>
</dbReference>
<dbReference type="GO" id="GO:0003677">
    <property type="term" value="F:DNA binding"/>
    <property type="evidence" value="ECO:0007669"/>
    <property type="project" value="UniProtKB-KW"/>
</dbReference>
<evidence type="ECO:0000313" key="6">
    <source>
        <dbReference type="EMBL" id="GHB93448.1"/>
    </source>
</evidence>
<organism evidence="6 7">
    <name type="scientific">Cerasicoccus arenae</name>
    <dbReference type="NCBI Taxonomy" id="424488"/>
    <lineage>
        <taxon>Bacteria</taxon>
        <taxon>Pseudomonadati</taxon>
        <taxon>Verrucomicrobiota</taxon>
        <taxon>Opitutia</taxon>
        <taxon>Puniceicoccales</taxon>
        <taxon>Cerasicoccaceae</taxon>
        <taxon>Cerasicoccus</taxon>
    </lineage>
</organism>
<dbReference type="InterPro" id="IPR036388">
    <property type="entry name" value="WH-like_DNA-bd_sf"/>
</dbReference>
<feature type="domain" description="IclR-ED" evidence="5">
    <location>
        <begin position="64"/>
        <end position="248"/>
    </location>
</feature>
<reference evidence="6" key="2">
    <citation type="submission" date="2020-09" db="EMBL/GenBank/DDBJ databases">
        <authorList>
            <person name="Sun Q."/>
            <person name="Kim S."/>
        </authorList>
    </citation>
    <scope>NUCLEOTIDE SEQUENCE</scope>
    <source>
        <strain evidence="6">KCTC 12870</strain>
    </source>
</reference>
<dbReference type="Pfam" id="PF01614">
    <property type="entry name" value="IclR_C"/>
    <property type="match status" value="1"/>
</dbReference>
<evidence type="ECO:0000259" key="5">
    <source>
        <dbReference type="PROSITE" id="PS51078"/>
    </source>
</evidence>
<dbReference type="EMBL" id="BMXG01000003">
    <property type="protein sequence ID" value="GHB93448.1"/>
    <property type="molecule type" value="Genomic_DNA"/>
</dbReference>
<proteinExistence type="predicted"/>
<dbReference type="RefSeq" id="WP_189511745.1">
    <property type="nucleotide sequence ID" value="NZ_BMXG01000003.1"/>
</dbReference>
<protein>
    <submittedName>
        <fullName evidence="6">Transcriptional regulator</fullName>
    </submittedName>
</protein>
<reference evidence="6" key="1">
    <citation type="journal article" date="2014" name="Int. J. Syst. Evol. Microbiol.">
        <title>Complete genome sequence of Corynebacterium casei LMG S-19264T (=DSM 44701T), isolated from a smear-ripened cheese.</title>
        <authorList>
            <consortium name="US DOE Joint Genome Institute (JGI-PGF)"/>
            <person name="Walter F."/>
            <person name="Albersmeier A."/>
            <person name="Kalinowski J."/>
            <person name="Ruckert C."/>
        </authorList>
    </citation>
    <scope>NUCLEOTIDE SEQUENCE</scope>
    <source>
        <strain evidence="6">KCTC 12870</strain>
    </source>
</reference>
<dbReference type="InterPro" id="IPR050707">
    <property type="entry name" value="HTH_MetabolicPath_Reg"/>
</dbReference>
<keyword evidence="7" id="KW-1185">Reference proteome</keyword>
<name>A0A8J3GD13_9BACT</name>